<keyword evidence="1" id="KW-0812">Transmembrane</keyword>
<comment type="caution">
    <text evidence="2">The sequence shown here is derived from an EMBL/GenBank/DDBJ whole genome shotgun (WGS) entry which is preliminary data.</text>
</comment>
<gene>
    <name evidence="2" type="ORF">NON19_24690</name>
</gene>
<keyword evidence="1" id="KW-0472">Membrane</keyword>
<dbReference type="EMBL" id="JANFNH010000037">
    <property type="protein sequence ID" value="MCQ4045139.1"/>
    <property type="molecule type" value="Genomic_DNA"/>
</dbReference>
<keyword evidence="1" id="KW-1133">Transmembrane helix</keyword>
<evidence type="ECO:0000256" key="1">
    <source>
        <dbReference type="SAM" id="Phobius"/>
    </source>
</evidence>
<accession>A0ABT1PIE9</accession>
<evidence type="ECO:0000313" key="2">
    <source>
        <dbReference type="EMBL" id="MCQ4045139.1"/>
    </source>
</evidence>
<sequence length="82" mass="7962">MPWRIGIGSGVVVITYAGLIAARPDSVHGGVGGPAALLTLCAYTLGAMLIASGPVVGLPTAMVGLLPVAIAINIMVGGADPP</sequence>
<dbReference type="Proteomes" id="UP001206206">
    <property type="component" value="Unassembled WGS sequence"/>
</dbReference>
<feature type="transmembrane region" description="Helical" evidence="1">
    <location>
        <begin position="35"/>
        <end position="55"/>
    </location>
</feature>
<feature type="transmembrane region" description="Helical" evidence="1">
    <location>
        <begin position="61"/>
        <end position="79"/>
    </location>
</feature>
<proteinExistence type="predicted"/>
<reference evidence="2 3" key="1">
    <citation type="submission" date="2022-06" db="EMBL/GenBank/DDBJ databases">
        <title>Draft genome sequence of type strain Streptomyces rubrisoli DSM 42083.</title>
        <authorList>
            <person name="Duangmal K."/>
            <person name="Klaysubun C."/>
        </authorList>
    </citation>
    <scope>NUCLEOTIDE SEQUENCE [LARGE SCALE GENOMIC DNA]</scope>
    <source>
        <strain evidence="2 3">DSM 42083</strain>
    </source>
</reference>
<keyword evidence="3" id="KW-1185">Reference proteome</keyword>
<name>A0ABT1PIE9_9ACTN</name>
<evidence type="ECO:0000313" key="3">
    <source>
        <dbReference type="Proteomes" id="UP001206206"/>
    </source>
</evidence>
<feature type="transmembrane region" description="Helical" evidence="1">
    <location>
        <begin position="6"/>
        <end position="23"/>
    </location>
</feature>
<organism evidence="2 3">
    <name type="scientific">Streptantibioticus rubrisoli</name>
    <dbReference type="NCBI Taxonomy" id="1387313"/>
    <lineage>
        <taxon>Bacteria</taxon>
        <taxon>Bacillati</taxon>
        <taxon>Actinomycetota</taxon>
        <taxon>Actinomycetes</taxon>
        <taxon>Kitasatosporales</taxon>
        <taxon>Streptomycetaceae</taxon>
        <taxon>Streptantibioticus</taxon>
    </lineage>
</organism>
<protein>
    <submittedName>
        <fullName evidence="2">Uncharacterized protein</fullName>
    </submittedName>
</protein>
<dbReference type="RefSeq" id="WP_255931268.1">
    <property type="nucleotide sequence ID" value="NZ_JANFNH010000037.1"/>
</dbReference>